<reference evidence="2" key="1">
    <citation type="journal article" date="2022" name="Mol. Ecol. Resour.">
        <title>The genomes of chicory, endive, great burdock and yacon provide insights into Asteraceae palaeo-polyploidization history and plant inulin production.</title>
        <authorList>
            <person name="Fan W."/>
            <person name="Wang S."/>
            <person name="Wang H."/>
            <person name="Wang A."/>
            <person name="Jiang F."/>
            <person name="Liu H."/>
            <person name="Zhao H."/>
            <person name="Xu D."/>
            <person name="Zhang Y."/>
        </authorList>
    </citation>
    <scope>NUCLEOTIDE SEQUENCE [LARGE SCALE GENOMIC DNA]</scope>
    <source>
        <strain evidence="2">cv. Yunnan</strain>
    </source>
</reference>
<name>A0ACB8XZ11_9ASTR</name>
<dbReference type="Proteomes" id="UP001056120">
    <property type="component" value="Linkage Group LG29"/>
</dbReference>
<evidence type="ECO:0000313" key="1">
    <source>
        <dbReference type="EMBL" id="KAI3676447.1"/>
    </source>
</evidence>
<gene>
    <name evidence="1" type="ORF">L1987_86056</name>
</gene>
<protein>
    <submittedName>
        <fullName evidence="1">Uncharacterized protein</fullName>
    </submittedName>
</protein>
<dbReference type="EMBL" id="CM042046">
    <property type="protein sequence ID" value="KAI3676447.1"/>
    <property type="molecule type" value="Genomic_DNA"/>
</dbReference>
<keyword evidence="2" id="KW-1185">Reference proteome</keyword>
<evidence type="ECO:0000313" key="2">
    <source>
        <dbReference type="Proteomes" id="UP001056120"/>
    </source>
</evidence>
<organism evidence="1 2">
    <name type="scientific">Smallanthus sonchifolius</name>
    <dbReference type="NCBI Taxonomy" id="185202"/>
    <lineage>
        <taxon>Eukaryota</taxon>
        <taxon>Viridiplantae</taxon>
        <taxon>Streptophyta</taxon>
        <taxon>Embryophyta</taxon>
        <taxon>Tracheophyta</taxon>
        <taxon>Spermatophyta</taxon>
        <taxon>Magnoliopsida</taxon>
        <taxon>eudicotyledons</taxon>
        <taxon>Gunneridae</taxon>
        <taxon>Pentapetalae</taxon>
        <taxon>asterids</taxon>
        <taxon>campanulids</taxon>
        <taxon>Asterales</taxon>
        <taxon>Asteraceae</taxon>
        <taxon>Asteroideae</taxon>
        <taxon>Heliantheae alliance</taxon>
        <taxon>Millerieae</taxon>
        <taxon>Smallanthus</taxon>
    </lineage>
</organism>
<comment type="caution">
    <text evidence="1">The sequence shown here is derived from an EMBL/GenBank/DDBJ whole genome shotgun (WGS) entry which is preliminary data.</text>
</comment>
<proteinExistence type="predicted"/>
<sequence>MLQPPPIPYSTARIFTTSSFTYTVPVSQGPKFLRLHFYPDTDSIFNTKHSFFSVSCNGYSLLTNFSAFLAASYLANTFSDPGIDEPQAKHGWGDLVVGGDTGMYRSWDKDDDYIYGAAAGLRPVTNKSIMYTMETPNYTAPEEVYQTQRSMGKLSDTYNLTWILPVDSGFYYMIRLHFCNIIPQYNKSGKVVFRIFINNQTAEEKADPFNWIEGSGYPVFKDYIVFVKDTDGRLVRLQSPDKLYDAVGDRSPAQCNRFSLEEMKAATDEFNDNFVIGTGGFGKVYKGYMDNATTTVAIKRLESSSSRQVSCARPVIIAGLKDEQVSLVEWGMAWYQKGTLLEIIDPKLSGEIAPRCLKKFGDVASKCLHEEGSERPAMEEVVWRLEFALQLQKDAKKMDSTPDTMLRNLERSFPDHEKL</sequence>
<accession>A0ACB8XZ11</accession>
<reference evidence="1 2" key="2">
    <citation type="journal article" date="2022" name="Mol. Ecol. Resour.">
        <title>The genomes of chicory, endive, great burdock and yacon provide insights into Asteraceae paleo-polyploidization history and plant inulin production.</title>
        <authorList>
            <person name="Fan W."/>
            <person name="Wang S."/>
            <person name="Wang H."/>
            <person name="Wang A."/>
            <person name="Jiang F."/>
            <person name="Liu H."/>
            <person name="Zhao H."/>
            <person name="Xu D."/>
            <person name="Zhang Y."/>
        </authorList>
    </citation>
    <scope>NUCLEOTIDE SEQUENCE [LARGE SCALE GENOMIC DNA]</scope>
    <source>
        <strain evidence="2">cv. Yunnan</strain>
        <tissue evidence="1">Leaves</tissue>
    </source>
</reference>